<dbReference type="EMBL" id="BPLR01020008">
    <property type="protein sequence ID" value="GIX73935.1"/>
    <property type="molecule type" value="Genomic_DNA"/>
</dbReference>
<dbReference type="AlphaFoldDB" id="A0AAV4MPX1"/>
<name>A0AAV4MPX1_CAEEX</name>
<evidence type="ECO:0000313" key="1">
    <source>
        <dbReference type="EMBL" id="GIX73935.1"/>
    </source>
</evidence>
<protein>
    <recommendedName>
        <fullName evidence="3">DNA-directed RNA polymerase</fullName>
    </recommendedName>
</protein>
<comment type="caution">
    <text evidence="1">The sequence shown here is derived from an EMBL/GenBank/DDBJ whole genome shotgun (WGS) entry which is preliminary data.</text>
</comment>
<evidence type="ECO:0000313" key="2">
    <source>
        <dbReference type="Proteomes" id="UP001054945"/>
    </source>
</evidence>
<reference evidence="1 2" key="1">
    <citation type="submission" date="2021-06" db="EMBL/GenBank/DDBJ databases">
        <title>Caerostris extrusa draft genome.</title>
        <authorList>
            <person name="Kono N."/>
            <person name="Arakawa K."/>
        </authorList>
    </citation>
    <scope>NUCLEOTIDE SEQUENCE [LARGE SCALE GENOMIC DNA]</scope>
</reference>
<accession>A0AAV4MPX1</accession>
<gene>
    <name evidence="1" type="ORF">CEXT_756461</name>
</gene>
<proteinExistence type="predicted"/>
<evidence type="ECO:0008006" key="3">
    <source>
        <dbReference type="Google" id="ProtNLM"/>
    </source>
</evidence>
<dbReference type="Proteomes" id="UP001054945">
    <property type="component" value="Unassembled WGS sequence"/>
</dbReference>
<organism evidence="1 2">
    <name type="scientific">Caerostris extrusa</name>
    <name type="common">Bark spider</name>
    <name type="synonym">Caerostris bankana</name>
    <dbReference type="NCBI Taxonomy" id="172846"/>
    <lineage>
        <taxon>Eukaryota</taxon>
        <taxon>Metazoa</taxon>
        <taxon>Ecdysozoa</taxon>
        <taxon>Arthropoda</taxon>
        <taxon>Chelicerata</taxon>
        <taxon>Arachnida</taxon>
        <taxon>Araneae</taxon>
        <taxon>Araneomorphae</taxon>
        <taxon>Entelegynae</taxon>
        <taxon>Araneoidea</taxon>
        <taxon>Araneidae</taxon>
        <taxon>Caerostris</taxon>
    </lineage>
</organism>
<sequence>VLEENISSEPYYMKILRKLTMKVIEQQMFRKYIPITYRGNNLQQVTPKRYLNNRGFQIPEMDSGHQLNNTFVLGILCTEVNSTKLD</sequence>
<keyword evidence="2" id="KW-1185">Reference proteome</keyword>
<feature type="non-terminal residue" evidence="1">
    <location>
        <position position="1"/>
    </location>
</feature>